<keyword evidence="2" id="KW-1185">Reference proteome</keyword>
<evidence type="ECO:0000313" key="2">
    <source>
        <dbReference type="Proteomes" id="UP000002745"/>
    </source>
</evidence>
<gene>
    <name evidence="1" type="ordered locus">Hbal_2585</name>
</gene>
<dbReference type="AlphaFoldDB" id="C6XP80"/>
<dbReference type="EMBL" id="CP001678">
    <property type="protein sequence ID" value="ACT60260.1"/>
    <property type="molecule type" value="Genomic_DNA"/>
</dbReference>
<accession>C6XP80</accession>
<dbReference type="OrthoDB" id="5145750at2"/>
<dbReference type="eggNOG" id="ENOG50331C5">
    <property type="taxonomic scope" value="Bacteria"/>
</dbReference>
<dbReference type="HOGENOM" id="CLU_155188_0_0_5"/>
<dbReference type="Proteomes" id="UP000002745">
    <property type="component" value="Chromosome"/>
</dbReference>
<protein>
    <submittedName>
        <fullName evidence="1">Uncharacterized protein</fullName>
    </submittedName>
</protein>
<dbReference type="RefSeq" id="WP_015828410.1">
    <property type="nucleotide sequence ID" value="NC_012982.1"/>
</dbReference>
<evidence type="ECO:0000313" key="1">
    <source>
        <dbReference type="EMBL" id="ACT60260.1"/>
    </source>
</evidence>
<organism evidence="1 2">
    <name type="scientific">Hirschia baltica (strain ATCC 49814 / DSM 5838 / IFAM 1418)</name>
    <dbReference type="NCBI Taxonomy" id="582402"/>
    <lineage>
        <taxon>Bacteria</taxon>
        <taxon>Pseudomonadati</taxon>
        <taxon>Pseudomonadota</taxon>
        <taxon>Alphaproteobacteria</taxon>
        <taxon>Hyphomonadales</taxon>
        <taxon>Hyphomonadaceae</taxon>
        <taxon>Hirschia</taxon>
    </lineage>
</organism>
<sequence>MAIDGRWELTAQTPMGAQVSVAEFSVEGDVLGGGQSGAQGGGDITSGKISGNQVSWQTKVSVPLPITLEFTGEFEGDKISGNVKAGAFGSFPFSGVRCT</sequence>
<name>C6XP80_HIRBI</name>
<reference evidence="2" key="1">
    <citation type="journal article" date="2011" name="J. Bacteriol.">
        <title>Genome sequences of eight morphologically diverse alphaproteobacteria.</title>
        <authorList>
            <consortium name="US DOE Joint Genome Institute"/>
            <person name="Brown P.J."/>
            <person name="Kysela D.T."/>
            <person name="Buechlein A."/>
            <person name="Hemmerich C."/>
            <person name="Brun Y.V."/>
        </authorList>
    </citation>
    <scope>NUCLEOTIDE SEQUENCE [LARGE SCALE GENOMIC DNA]</scope>
    <source>
        <strain evidence="2">ATCC 49814 / DSM 5838 / IFAM 1418</strain>
    </source>
</reference>
<proteinExistence type="predicted"/>
<dbReference type="STRING" id="582402.Hbal_2585"/>
<dbReference type="KEGG" id="hba:Hbal_2585"/>